<evidence type="ECO:0000313" key="3">
    <source>
        <dbReference type="EMBL" id="KAL3095274.1"/>
    </source>
</evidence>
<evidence type="ECO:0000256" key="1">
    <source>
        <dbReference type="SAM" id="Phobius"/>
    </source>
</evidence>
<evidence type="ECO:0000313" key="4">
    <source>
        <dbReference type="Proteomes" id="UP001620645"/>
    </source>
</evidence>
<name>A0ABD2JXY2_HETSC</name>
<reference evidence="3 4" key="1">
    <citation type="submission" date="2024-10" db="EMBL/GenBank/DDBJ databases">
        <authorList>
            <person name="Kim D."/>
        </authorList>
    </citation>
    <scope>NUCLEOTIDE SEQUENCE [LARGE SCALE GENOMIC DNA]</scope>
    <source>
        <strain evidence="3">Taebaek</strain>
    </source>
</reference>
<feature type="chain" id="PRO_5044798260" evidence="2">
    <location>
        <begin position="26"/>
        <end position="154"/>
    </location>
</feature>
<gene>
    <name evidence="3" type="ORF">niasHS_007373</name>
</gene>
<keyword evidence="1" id="KW-0472">Membrane</keyword>
<keyword evidence="4" id="KW-1185">Reference proteome</keyword>
<comment type="caution">
    <text evidence="3">The sequence shown here is derived from an EMBL/GenBank/DDBJ whole genome shotgun (WGS) entry which is preliminary data.</text>
</comment>
<sequence length="154" mass="16051">MSMSIFGLWCCVLSLFGFFRPSSTCFGGGLGMLGCGVGPWGGGPPPGAFGWNGLVGTDWSLGLGGGGYAPFLGAYGAAPYAGAYATGIYASAPAAAFISPCCATTFGGVFGFRRRKRNSEIPPVSEFATNRNFLQKENSLVNMLNGYFENQTHN</sequence>
<evidence type="ECO:0000256" key="2">
    <source>
        <dbReference type="SAM" id="SignalP"/>
    </source>
</evidence>
<organism evidence="3 4">
    <name type="scientific">Heterodera schachtii</name>
    <name type="common">Sugarbeet cyst nematode worm</name>
    <name type="synonym">Tylenchus schachtii</name>
    <dbReference type="NCBI Taxonomy" id="97005"/>
    <lineage>
        <taxon>Eukaryota</taxon>
        <taxon>Metazoa</taxon>
        <taxon>Ecdysozoa</taxon>
        <taxon>Nematoda</taxon>
        <taxon>Chromadorea</taxon>
        <taxon>Rhabditida</taxon>
        <taxon>Tylenchina</taxon>
        <taxon>Tylenchomorpha</taxon>
        <taxon>Tylenchoidea</taxon>
        <taxon>Heteroderidae</taxon>
        <taxon>Heteroderinae</taxon>
        <taxon>Heterodera</taxon>
    </lineage>
</organism>
<dbReference type="AlphaFoldDB" id="A0ABD2JXY2"/>
<proteinExistence type="predicted"/>
<accession>A0ABD2JXY2</accession>
<keyword evidence="1" id="KW-0812">Transmembrane</keyword>
<dbReference type="Proteomes" id="UP001620645">
    <property type="component" value="Unassembled WGS sequence"/>
</dbReference>
<keyword evidence="2" id="KW-0732">Signal</keyword>
<dbReference type="EMBL" id="JBICCN010000083">
    <property type="protein sequence ID" value="KAL3095274.1"/>
    <property type="molecule type" value="Genomic_DNA"/>
</dbReference>
<feature type="transmembrane region" description="Helical" evidence="1">
    <location>
        <begin position="88"/>
        <end position="112"/>
    </location>
</feature>
<keyword evidence="1" id="KW-1133">Transmembrane helix</keyword>
<protein>
    <submittedName>
        <fullName evidence="3">Uncharacterized protein</fullName>
    </submittedName>
</protein>
<feature type="signal peptide" evidence="2">
    <location>
        <begin position="1"/>
        <end position="25"/>
    </location>
</feature>